<evidence type="ECO:0000259" key="10">
    <source>
        <dbReference type="PROSITE" id="PS50112"/>
    </source>
</evidence>
<dbReference type="Pfam" id="PF02518">
    <property type="entry name" value="HATPase_c"/>
    <property type="match status" value="1"/>
</dbReference>
<comment type="caution">
    <text evidence="11">The sequence shown here is derived from an EMBL/GenBank/DDBJ whole genome shotgun (WGS) entry which is preliminary data.</text>
</comment>
<feature type="domain" description="PAS" evidence="10">
    <location>
        <begin position="79"/>
        <end position="149"/>
    </location>
</feature>
<feature type="coiled-coil region" evidence="6">
    <location>
        <begin position="48"/>
        <end position="89"/>
    </location>
</feature>
<dbReference type="PROSITE" id="PS50112">
    <property type="entry name" value="PAS"/>
    <property type="match status" value="1"/>
</dbReference>
<gene>
    <name evidence="11" type="ORF">EV194_10994</name>
</gene>
<evidence type="ECO:0000256" key="1">
    <source>
        <dbReference type="ARBA" id="ARBA00000085"/>
    </source>
</evidence>
<feature type="domain" description="Response regulatory" evidence="9">
    <location>
        <begin position="466"/>
        <end position="581"/>
    </location>
</feature>
<evidence type="ECO:0000259" key="9">
    <source>
        <dbReference type="PROSITE" id="PS50110"/>
    </source>
</evidence>
<dbReference type="Pfam" id="PF00512">
    <property type="entry name" value="HisKA"/>
    <property type="match status" value="1"/>
</dbReference>
<evidence type="ECO:0000256" key="3">
    <source>
        <dbReference type="ARBA" id="ARBA00022553"/>
    </source>
</evidence>
<evidence type="ECO:0000256" key="5">
    <source>
        <dbReference type="PROSITE-ProRule" id="PRU00169"/>
    </source>
</evidence>
<sequence length="583" mass="66614">MKKSKVSDRNQNIQMATEKKHKKLRQSAEKLLLAKEKVSETTFSSIDAKSLIHELEIHQIELEMQNEELKQAKEEAERAEKKFTELYDFAPSGYLTLTRDGYIIDLNFSAEGMFGKPRSHLINSNLGFFVSLNTRDAYNRFLQKIFNKKLKATCEIELESDDGTIKYILTNGIISNIDNKCLVILIDITKLKKTEHELIKAKEKAEESERLKSSFLANMSHEIRTPMNGILGFTELLKKINLNGEEQQTYIEIIEESGARMLNILNDIISISRIESQQIEVSISETNLNEQVEYIYHFFKLEAKQKNLHLSFNNALSIDEAYINTDREKVYAILTNLVKNAIKFTKFGFVELGYLKKEGFIEFYVKDSGPGIRGDQKEIIFERFRQGSEASFRTYEGAGLGLSISKAYVEMLGGKIWMENNADKNGNSSGATFYFTIPALPVKETIHVARDIKSETTMINATRKLNILLVEDDNISKMLIIEMLEGLGRNIITAKNGVEAVEFCRKNNDIDLVLMDINMPKMDGYEATKKIREFNKDLIIIAQTAYALAGDKEKSIEAGCNEYISKPIERDKLRIMISDFFLN</sequence>
<dbReference type="OrthoDB" id="9796457at2"/>
<dbReference type="InterPro" id="IPR036890">
    <property type="entry name" value="HATPase_C_sf"/>
</dbReference>
<dbReference type="Proteomes" id="UP000295221">
    <property type="component" value="Unassembled WGS sequence"/>
</dbReference>
<keyword evidence="6" id="KW-0175">Coiled coil</keyword>
<evidence type="ECO:0000256" key="6">
    <source>
        <dbReference type="SAM" id="Coils"/>
    </source>
</evidence>
<feature type="region of interest" description="Disordered" evidence="7">
    <location>
        <begin position="1"/>
        <end position="22"/>
    </location>
</feature>
<dbReference type="InterPro" id="IPR001789">
    <property type="entry name" value="Sig_transdc_resp-reg_receiver"/>
</dbReference>
<dbReference type="Gene3D" id="1.10.287.130">
    <property type="match status" value="1"/>
</dbReference>
<protein>
    <recommendedName>
        <fullName evidence="2">histidine kinase</fullName>
        <ecNumber evidence="2">2.7.13.3</ecNumber>
    </recommendedName>
</protein>
<dbReference type="PANTHER" id="PTHR45339">
    <property type="entry name" value="HYBRID SIGNAL TRANSDUCTION HISTIDINE KINASE J"/>
    <property type="match status" value="1"/>
</dbReference>
<dbReference type="EMBL" id="SLWK01000009">
    <property type="protein sequence ID" value="TCO07276.1"/>
    <property type="molecule type" value="Genomic_DNA"/>
</dbReference>
<proteinExistence type="predicted"/>
<organism evidence="11 12">
    <name type="scientific">Natronoflexus pectinivorans</name>
    <dbReference type="NCBI Taxonomy" id="682526"/>
    <lineage>
        <taxon>Bacteria</taxon>
        <taxon>Pseudomonadati</taxon>
        <taxon>Bacteroidota</taxon>
        <taxon>Bacteroidia</taxon>
        <taxon>Marinilabiliales</taxon>
        <taxon>Marinilabiliaceae</taxon>
        <taxon>Natronoflexus</taxon>
    </lineage>
</organism>
<dbReference type="AlphaFoldDB" id="A0A4R2GG81"/>
<dbReference type="InterPro" id="IPR035965">
    <property type="entry name" value="PAS-like_dom_sf"/>
</dbReference>
<dbReference type="PANTHER" id="PTHR45339:SF1">
    <property type="entry name" value="HYBRID SIGNAL TRANSDUCTION HISTIDINE KINASE J"/>
    <property type="match status" value="1"/>
</dbReference>
<dbReference type="CDD" id="cd00130">
    <property type="entry name" value="PAS"/>
    <property type="match status" value="1"/>
</dbReference>
<evidence type="ECO:0000256" key="7">
    <source>
        <dbReference type="SAM" id="MobiDB-lite"/>
    </source>
</evidence>
<dbReference type="InterPro" id="IPR003661">
    <property type="entry name" value="HisK_dim/P_dom"/>
</dbReference>
<dbReference type="Gene3D" id="3.30.565.10">
    <property type="entry name" value="Histidine kinase-like ATPase, C-terminal domain"/>
    <property type="match status" value="1"/>
</dbReference>
<dbReference type="Pfam" id="PF13426">
    <property type="entry name" value="PAS_9"/>
    <property type="match status" value="1"/>
</dbReference>
<dbReference type="NCBIfam" id="TIGR00229">
    <property type="entry name" value="sensory_box"/>
    <property type="match status" value="1"/>
</dbReference>
<dbReference type="PROSITE" id="PS50110">
    <property type="entry name" value="RESPONSE_REGULATORY"/>
    <property type="match status" value="1"/>
</dbReference>
<dbReference type="PROSITE" id="PS50109">
    <property type="entry name" value="HIS_KIN"/>
    <property type="match status" value="1"/>
</dbReference>
<dbReference type="GO" id="GO:0000155">
    <property type="term" value="F:phosphorelay sensor kinase activity"/>
    <property type="evidence" value="ECO:0007669"/>
    <property type="project" value="InterPro"/>
</dbReference>
<dbReference type="Pfam" id="PF00072">
    <property type="entry name" value="Response_reg"/>
    <property type="match status" value="1"/>
</dbReference>
<keyword evidence="3 5" id="KW-0597">Phosphoprotein</keyword>
<evidence type="ECO:0000259" key="8">
    <source>
        <dbReference type="PROSITE" id="PS50109"/>
    </source>
</evidence>
<dbReference type="CDD" id="cd00082">
    <property type="entry name" value="HisKA"/>
    <property type="match status" value="1"/>
</dbReference>
<dbReference type="Gene3D" id="3.30.450.20">
    <property type="entry name" value="PAS domain"/>
    <property type="match status" value="1"/>
</dbReference>
<evidence type="ECO:0000313" key="11">
    <source>
        <dbReference type="EMBL" id="TCO07276.1"/>
    </source>
</evidence>
<comment type="catalytic activity">
    <reaction evidence="1">
        <text>ATP + protein L-histidine = ADP + protein N-phospho-L-histidine.</text>
        <dbReference type="EC" id="2.7.13.3"/>
    </reaction>
</comment>
<dbReference type="InterPro" id="IPR004358">
    <property type="entry name" value="Sig_transdc_His_kin-like_C"/>
</dbReference>
<evidence type="ECO:0000256" key="2">
    <source>
        <dbReference type="ARBA" id="ARBA00012438"/>
    </source>
</evidence>
<evidence type="ECO:0000256" key="4">
    <source>
        <dbReference type="ARBA" id="ARBA00023012"/>
    </source>
</evidence>
<keyword evidence="4" id="KW-0902">Two-component regulatory system</keyword>
<dbReference type="InterPro" id="IPR003594">
    <property type="entry name" value="HATPase_dom"/>
</dbReference>
<dbReference type="InterPro" id="IPR011006">
    <property type="entry name" value="CheY-like_superfamily"/>
</dbReference>
<accession>A0A4R2GG81</accession>
<name>A0A4R2GG81_9BACT</name>
<dbReference type="InterPro" id="IPR036097">
    <property type="entry name" value="HisK_dim/P_sf"/>
</dbReference>
<dbReference type="SUPFAM" id="SSF55874">
    <property type="entry name" value="ATPase domain of HSP90 chaperone/DNA topoisomerase II/histidine kinase"/>
    <property type="match status" value="1"/>
</dbReference>
<dbReference type="SUPFAM" id="SSF52172">
    <property type="entry name" value="CheY-like"/>
    <property type="match status" value="1"/>
</dbReference>
<dbReference type="InterPro" id="IPR005467">
    <property type="entry name" value="His_kinase_dom"/>
</dbReference>
<dbReference type="SMART" id="SM00388">
    <property type="entry name" value="HisKA"/>
    <property type="match status" value="1"/>
</dbReference>
<evidence type="ECO:0000313" key="12">
    <source>
        <dbReference type="Proteomes" id="UP000295221"/>
    </source>
</evidence>
<feature type="domain" description="Histidine kinase" evidence="8">
    <location>
        <begin position="218"/>
        <end position="441"/>
    </location>
</feature>
<keyword evidence="12" id="KW-1185">Reference proteome</keyword>
<feature type="modified residue" description="4-aspartylphosphate" evidence="5">
    <location>
        <position position="516"/>
    </location>
</feature>
<dbReference type="SUPFAM" id="SSF55785">
    <property type="entry name" value="PYP-like sensor domain (PAS domain)"/>
    <property type="match status" value="1"/>
</dbReference>
<dbReference type="SUPFAM" id="SSF47384">
    <property type="entry name" value="Homodimeric domain of signal transducing histidine kinase"/>
    <property type="match status" value="1"/>
</dbReference>
<reference evidence="11 12" key="1">
    <citation type="submission" date="2019-03" db="EMBL/GenBank/DDBJ databases">
        <title>Genomic Encyclopedia of Type Strains, Phase IV (KMG-IV): sequencing the most valuable type-strain genomes for metagenomic binning, comparative biology and taxonomic classification.</title>
        <authorList>
            <person name="Goeker M."/>
        </authorList>
    </citation>
    <scope>NUCLEOTIDE SEQUENCE [LARGE SCALE GENOMIC DNA]</scope>
    <source>
        <strain evidence="11 12">DSM 24179</strain>
    </source>
</reference>
<dbReference type="CDD" id="cd17546">
    <property type="entry name" value="REC_hyHK_CKI1_RcsC-like"/>
    <property type="match status" value="1"/>
</dbReference>
<dbReference type="EC" id="2.7.13.3" evidence="2"/>
<dbReference type="SMART" id="SM00448">
    <property type="entry name" value="REC"/>
    <property type="match status" value="1"/>
</dbReference>
<dbReference type="SMART" id="SM00387">
    <property type="entry name" value="HATPase_c"/>
    <property type="match status" value="1"/>
</dbReference>
<dbReference type="PRINTS" id="PR00344">
    <property type="entry name" value="BCTRLSENSOR"/>
</dbReference>
<dbReference type="Gene3D" id="3.40.50.2300">
    <property type="match status" value="1"/>
</dbReference>
<dbReference type="InterPro" id="IPR000014">
    <property type="entry name" value="PAS"/>
</dbReference>